<proteinExistence type="predicted"/>
<dbReference type="STRING" id="461836.A0A0L0DBU7"/>
<keyword evidence="2" id="KW-0732">Signal</keyword>
<dbReference type="RefSeq" id="XP_013762829.1">
    <property type="nucleotide sequence ID" value="XM_013907375.1"/>
</dbReference>
<dbReference type="InterPro" id="IPR001611">
    <property type="entry name" value="Leu-rich_rpt"/>
</dbReference>
<dbReference type="Pfam" id="PF00560">
    <property type="entry name" value="LRR_1"/>
    <property type="match status" value="2"/>
</dbReference>
<name>A0A0L0DBU7_THETB</name>
<evidence type="ECO:0000256" key="2">
    <source>
        <dbReference type="ARBA" id="ARBA00022729"/>
    </source>
</evidence>
<dbReference type="GO" id="GO:0016020">
    <property type="term" value="C:membrane"/>
    <property type="evidence" value="ECO:0007669"/>
    <property type="project" value="UniProtKB-SubCell"/>
</dbReference>
<evidence type="ECO:0000313" key="5">
    <source>
        <dbReference type="Proteomes" id="UP000054408"/>
    </source>
</evidence>
<accession>A0A0L0DBU7</accession>
<evidence type="ECO:0000256" key="1">
    <source>
        <dbReference type="ARBA" id="ARBA00004167"/>
    </source>
</evidence>
<evidence type="ECO:0008006" key="6">
    <source>
        <dbReference type="Google" id="ProtNLM"/>
    </source>
</evidence>
<dbReference type="CDD" id="cd00055">
    <property type="entry name" value="EGF_Lam"/>
    <property type="match status" value="1"/>
</dbReference>
<keyword evidence="3" id="KW-0472">Membrane</keyword>
<feature type="transmembrane region" description="Helical" evidence="3">
    <location>
        <begin position="562"/>
        <end position="581"/>
    </location>
</feature>
<dbReference type="OMA" id="GARINCH"/>
<keyword evidence="5" id="KW-1185">Reference proteome</keyword>
<dbReference type="InterPro" id="IPR002049">
    <property type="entry name" value="LE_dom"/>
</dbReference>
<keyword evidence="3" id="KW-0812">Transmembrane</keyword>
<organism evidence="4 5">
    <name type="scientific">Thecamonas trahens ATCC 50062</name>
    <dbReference type="NCBI Taxonomy" id="461836"/>
    <lineage>
        <taxon>Eukaryota</taxon>
        <taxon>Apusozoa</taxon>
        <taxon>Apusomonadida</taxon>
        <taxon>Apusomonadidae</taxon>
        <taxon>Thecamonas</taxon>
    </lineage>
</organism>
<sequence>MQSLDLLNLPNNPGLTGTFEHIAALPKLQVLHTYGSGIRGDLPVFASTELELLAISNQELTGTIPPQWGLLSKMTQLWMAGNMVSGPIPATLANWTALTLWDTRDNVLSGTLPPELGAGWSKLVRFKVDNNRLSGELPRGFNSLVQLDVSGNMFTGSLDIMCDSPALDSVDAANNALYAFPDSCALTSTSLDLSSNNFAGQLPAGIGNVAGLKHLSLASNSLSIGPVPLSWANLEPSLISLDLSHNAIAADVTSFLVPFRTFSALQRIDISHNKLFGEMLSSLFLEVFPVPRNFLQPLVSLYINNNQISGNVPEWVDLLPSILEFDGSANNFTGSVDRLTGYVQSVVLSDTPGLGEADGASLPPNLVPVEPFSQHRIDKPYSCPAFVDVRMLRSSVVLDPAYYGYHLCRCFSGFHGSAGKCHSCEPYGSAVRCEGGRVELPAAPIQDERIGRGLGTASLASIATTDTAAPTESSSDAGPYWGGAEVHPGTITIQPNYYVAGKTASGMFLLDECYPIGVRETSCNPQGLDEYTCREGYRGRVCSRCETGYYLQGRRCEVCPSALPVVLAVVYTVTFLAWFGVNQTRRKSVFTRRWSSRSSSFCRCLRSCSPARRL</sequence>
<comment type="subcellular location">
    <subcellularLocation>
        <location evidence="1">Membrane</location>
        <topology evidence="1">Single-pass membrane protein</topology>
    </subcellularLocation>
</comment>
<reference evidence="4 5" key="1">
    <citation type="submission" date="2010-05" db="EMBL/GenBank/DDBJ databases">
        <title>The Genome Sequence of Thecamonas trahens ATCC 50062.</title>
        <authorList>
            <consortium name="The Broad Institute Genome Sequencing Platform"/>
            <person name="Russ C."/>
            <person name="Cuomo C."/>
            <person name="Shea T."/>
            <person name="Young S.K."/>
            <person name="Zeng Q."/>
            <person name="Koehrsen M."/>
            <person name="Haas B."/>
            <person name="Borodovsky M."/>
            <person name="Guigo R."/>
            <person name="Alvarado L."/>
            <person name="Berlin A."/>
            <person name="Bochicchio J."/>
            <person name="Borenstein D."/>
            <person name="Chapman S."/>
            <person name="Chen Z."/>
            <person name="Freedman E."/>
            <person name="Gellesch M."/>
            <person name="Goldberg J."/>
            <person name="Griggs A."/>
            <person name="Gujja S."/>
            <person name="Heilman E."/>
            <person name="Heiman D."/>
            <person name="Hepburn T."/>
            <person name="Howarth C."/>
            <person name="Jen D."/>
            <person name="Larson L."/>
            <person name="Mehta T."/>
            <person name="Park D."/>
            <person name="Pearson M."/>
            <person name="Roberts A."/>
            <person name="Saif S."/>
            <person name="Shenoy N."/>
            <person name="Sisk P."/>
            <person name="Stolte C."/>
            <person name="Sykes S."/>
            <person name="Thomson T."/>
            <person name="Walk T."/>
            <person name="White J."/>
            <person name="Yandava C."/>
            <person name="Burger G."/>
            <person name="Gray M.W."/>
            <person name="Holland P.W.H."/>
            <person name="King N."/>
            <person name="Lang F.B.F."/>
            <person name="Roger A.J."/>
            <person name="Ruiz-Trillo I."/>
            <person name="Lander E."/>
            <person name="Nusbaum C."/>
        </authorList>
    </citation>
    <scope>NUCLEOTIDE SEQUENCE [LARGE SCALE GENOMIC DNA]</scope>
    <source>
        <strain evidence="4 5">ATCC 50062</strain>
    </source>
</reference>
<dbReference type="PANTHER" id="PTHR48053">
    <property type="entry name" value="LEUCINE RICH REPEAT FAMILY PROTEIN, EXPRESSED"/>
    <property type="match status" value="1"/>
</dbReference>
<gene>
    <name evidence="4" type="ORF">AMSG_00556</name>
</gene>
<dbReference type="SUPFAM" id="SSF52047">
    <property type="entry name" value="RNI-like"/>
    <property type="match status" value="1"/>
</dbReference>
<dbReference type="InterPro" id="IPR032675">
    <property type="entry name" value="LRR_dom_sf"/>
</dbReference>
<dbReference type="Gene3D" id="3.80.10.10">
    <property type="entry name" value="Ribonuclease Inhibitor"/>
    <property type="match status" value="2"/>
</dbReference>
<dbReference type="Proteomes" id="UP000054408">
    <property type="component" value="Unassembled WGS sequence"/>
</dbReference>
<dbReference type="OrthoDB" id="2105857at2759"/>
<dbReference type="GeneID" id="25560358"/>
<evidence type="ECO:0000256" key="3">
    <source>
        <dbReference type="SAM" id="Phobius"/>
    </source>
</evidence>
<evidence type="ECO:0000313" key="4">
    <source>
        <dbReference type="EMBL" id="KNC48778.1"/>
    </source>
</evidence>
<dbReference type="PANTHER" id="PTHR48053:SF32">
    <property type="entry name" value="LEUCINE RICH REPEAT FAMILY PROTEIN, EXPRESSED"/>
    <property type="match status" value="1"/>
</dbReference>
<dbReference type="InterPro" id="IPR051716">
    <property type="entry name" value="Plant_RL_S/T_kinase"/>
</dbReference>
<dbReference type="EMBL" id="GL349434">
    <property type="protein sequence ID" value="KNC48778.1"/>
    <property type="molecule type" value="Genomic_DNA"/>
</dbReference>
<keyword evidence="3" id="KW-1133">Transmembrane helix</keyword>
<protein>
    <recommendedName>
        <fullName evidence="6">EGF-like domain-containing protein</fullName>
    </recommendedName>
</protein>
<dbReference type="AlphaFoldDB" id="A0A0L0DBU7"/>